<dbReference type="Proteomes" id="UP000504615">
    <property type="component" value="Unplaced"/>
</dbReference>
<accession>A0A6I9X2T4</accession>
<proteinExistence type="inferred from homology"/>
<dbReference type="GO" id="GO:0019442">
    <property type="term" value="P:L-tryptophan catabolic process to acetyl-CoA"/>
    <property type="evidence" value="ECO:0007669"/>
    <property type="project" value="TreeGrafter"/>
</dbReference>
<dbReference type="CTD" id="136040130"/>
<dbReference type="GeneID" id="105433322"/>
<evidence type="ECO:0000313" key="3">
    <source>
        <dbReference type="RefSeq" id="XP_011646889.1"/>
    </source>
</evidence>
<dbReference type="GO" id="GO:0019441">
    <property type="term" value="P:L-tryptophan catabolic process to kynurenine"/>
    <property type="evidence" value="ECO:0007669"/>
    <property type="project" value="UniProtKB-UniRule"/>
</dbReference>
<dbReference type="Gene3D" id="1.10.287.3810">
    <property type="match status" value="1"/>
</dbReference>
<protein>
    <recommendedName>
        <fullName evidence="1">Tryptophan 2,3-dioxygenase</fullName>
        <shortName evidence="1">TDO</shortName>
        <ecNumber evidence="1">1.13.11.11</ecNumber>
    </recommendedName>
    <alternativeName>
        <fullName evidence="1">Tryptamin 2,3-dioxygenase</fullName>
    </alternativeName>
    <alternativeName>
        <fullName evidence="1">Tryptophan oxygenase</fullName>
        <shortName evidence="1">TO</shortName>
        <shortName evidence="1">TRPO</shortName>
    </alternativeName>
    <alternativeName>
        <fullName evidence="1">Tryptophan pyrrolase</fullName>
    </alternativeName>
    <alternativeName>
        <fullName evidence="1">Tryptophanase</fullName>
    </alternativeName>
</protein>
<evidence type="ECO:0000313" key="2">
    <source>
        <dbReference type="Proteomes" id="UP000504615"/>
    </source>
</evidence>
<comment type="caution">
    <text evidence="1">Lacks conserved residue(s) required for the propagation of feature annotation.</text>
</comment>
<dbReference type="AlphaFoldDB" id="A0A6I9X2T4"/>
<dbReference type="SUPFAM" id="SSF140959">
    <property type="entry name" value="Indolic compounds 2,3-dioxygenase-like"/>
    <property type="match status" value="1"/>
</dbReference>
<comment type="cofactor">
    <cofactor evidence="1">
        <name>heme</name>
        <dbReference type="ChEBI" id="CHEBI:30413"/>
    </cofactor>
    <text evidence="1">Binds 1 heme group per subunit.</text>
</comment>
<sequence length="426" mass="49229">MSCPVSDIVDDHNKDDQPRQFELTQGPALHYSEYLRLDKILSAQRLLSAEYSDEVHDEHLFIVTHQAYELWFKQIIFELDSVRALFNSESNDCNVSNGSPNDHLITNRSNGMFHVLNESKTLEILKRLNRIVLILKLLVDQVTILETMTPLDFMAFRNLLCPASGFQSLQFRLLENKLGVKQELRVKYSYLKIFGRDPEAIEAIKRSEEEPSLNTLVQSWLSRTPGLEAHDFDFWGKYKRSVEKMLAEQEEAIHKSSKDSVIKDHLLINVRSRQAVFDTIFNESLHNALVSRGERRFSHAALQGAVMITLYRDEPRFSQPHQILTALMDIDSLITKWRYNHVIMVQRMIGSQQLGTGGSSGYQYLKSTLSDRYKVFLDLFNLSTFLIPRFMIPPLTKQMKTKLSIATYDWNSDEDQNESANSLRSS</sequence>
<keyword evidence="1" id="KW-0560">Oxidoreductase</keyword>
<dbReference type="GO" id="GO:0004833">
    <property type="term" value="F:L-tryptophan 2,3-dioxygenase activity"/>
    <property type="evidence" value="ECO:0007669"/>
    <property type="project" value="UniProtKB-UniRule"/>
</dbReference>
<dbReference type="GO" id="GO:0020037">
    <property type="term" value="F:heme binding"/>
    <property type="evidence" value="ECO:0007669"/>
    <property type="project" value="UniProtKB-UniRule"/>
</dbReference>
<dbReference type="HAMAP" id="MF_01972">
    <property type="entry name" value="T23O"/>
    <property type="match status" value="1"/>
</dbReference>
<comment type="subunit">
    <text evidence="1">Homotetramer. Dimer of dimers.</text>
</comment>
<keyword evidence="1" id="KW-0223">Dioxygenase</keyword>
<dbReference type="UniPathway" id="UPA00271"/>
<keyword evidence="1" id="KW-0823">Tryptophan catabolism</keyword>
<comment type="pathway">
    <text evidence="1">Amino-acid degradation; L-tryptophan degradation via kynurenine pathway; L-kynurenine from L-tryptophan: step 1/2.</text>
</comment>
<organism evidence="2 3">
    <name type="scientific">Pogonomyrmex barbatus</name>
    <name type="common">red harvester ant</name>
    <dbReference type="NCBI Taxonomy" id="144034"/>
    <lineage>
        <taxon>Eukaryota</taxon>
        <taxon>Metazoa</taxon>
        <taxon>Ecdysozoa</taxon>
        <taxon>Arthropoda</taxon>
        <taxon>Hexapoda</taxon>
        <taxon>Insecta</taxon>
        <taxon>Pterygota</taxon>
        <taxon>Neoptera</taxon>
        <taxon>Endopterygota</taxon>
        <taxon>Hymenoptera</taxon>
        <taxon>Apocrita</taxon>
        <taxon>Aculeata</taxon>
        <taxon>Formicoidea</taxon>
        <taxon>Formicidae</taxon>
        <taxon>Myrmicinae</taxon>
        <taxon>Pogonomyrmex</taxon>
    </lineage>
</organism>
<evidence type="ECO:0000256" key="1">
    <source>
        <dbReference type="HAMAP-Rule" id="MF_03020"/>
    </source>
</evidence>
<dbReference type="UniPathway" id="UPA00333">
    <property type="reaction ID" value="UER00453"/>
</dbReference>
<dbReference type="InterPro" id="IPR037217">
    <property type="entry name" value="Trp/Indoleamine_2_3_dOase-like"/>
</dbReference>
<comment type="catalytic activity">
    <reaction evidence="1">
        <text>L-tryptophan + O2 = N-formyl-L-kynurenine</text>
        <dbReference type="Rhea" id="RHEA:24536"/>
        <dbReference type="ChEBI" id="CHEBI:15379"/>
        <dbReference type="ChEBI" id="CHEBI:57912"/>
        <dbReference type="ChEBI" id="CHEBI:58629"/>
        <dbReference type="EC" id="1.13.11.11"/>
    </reaction>
</comment>
<keyword evidence="1" id="KW-0349">Heme</keyword>
<dbReference type="GO" id="GO:0046872">
    <property type="term" value="F:metal ion binding"/>
    <property type="evidence" value="ECO:0007669"/>
    <property type="project" value="UniProtKB-KW"/>
</dbReference>
<comment type="function">
    <text evidence="1">Heme-dependent dioxygenase that catalyzes the oxidative cleavage of the L-tryptophan (L-Trp) pyrrole ring and converts L-tryptophan to N-formyl-L-kynurenine. Catalyzes the oxidative cleavage of the indole moiety.</text>
</comment>
<dbReference type="EC" id="1.13.11.11" evidence="1"/>
<keyword evidence="1" id="KW-0408">Iron</keyword>
<reference evidence="3" key="1">
    <citation type="submission" date="2025-08" db="UniProtKB">
        <authorList>
            <consortium name="RefSeq"/>
        </authorList>
    </citation>
    <scope>IDENTIFICATION</scope>
</reference>
<dbReference type="GO" id="GO:0006727">
    <property type="term" value="P:ommochrome biosynthetic process"/>
    <property type="evidence" value="ECO:0007669"/>
    <property type="project" value="UniProtKB-UniRule"/>
</dbReference>
<name>A0A6I9X2T4_9HYME</name>
<keyword evidence="2" id="KW-1185">Reference proteome</keyword>
<dbReference type="RefSeq" id="XP_011646889.1">
    <property type="nucleotide sequence ID" value="XM_011648587.2"/>
</dbReference>
<dbReference type="InterPro" id="IPR004981">
    <property type="entry name" value="Trp_2_3_dOase"/>
</dbReference>
<dbReference type="KEGG" id="pbar:105433322"/>
<dbReference type="PANTHER" id="PTHR10138">
    <property type="entry name" value="TRYPTOPHAN 2,3-DIOXYGENASE"/>
    <property type="match status" value="1"/>
</dbReference>
<keyword evidence="1" id="KW-0479">Metal-binding</keyword>
<comment type="similarity">
    <text evidence="1">Belongs to the tryptophan 2,3-dioxygenase family.</text>
</comment>
<dbReference type="Gene3D" id="1.20.58.480">
    <property type="match status" value="1"/>
</dbReference>
<dbReference type="OrthoDB" id="447477at2759"/>
<dbReference type="PANTHER" id="PTHR10138:SF0">
    <property type="entry name" value="TRYPTOPHAN 2,3-DIOXYGENASE"/>
    <property type="match status" value="1"/>
</dbReference>
<dbReference type="Pfam" id="PF03301">
    <property type="entry name" value="Trp_dioxygenase"/>
    <property type="match status" value="2"/>
</dbReference>
<comment type="pathway">
    <text evidence="1">Pigment biosynthesis; ommochrome biosynthesis.</text>
</comment>
<gene>
    <name evidence="3" type="primary">LOC105433322</name>
</gene>